<dbReference type="CDD" id="cd00590">
    <property type="entry name" value="RRM_SF"/>
    <property type="match status" value="1"/>
</dbReference>
<dbReference type="InterPro" id="IPR000504">
    <property type="entry name" value="RRM_dom"/>
</dbReference>
<feature type="region of interest" description="Disordered" evidence="3">
    <location>
        <begin position="207"/>
        <end position="227"/>
    </location>
</feature>
<dbReference type="Pfam" id="PF00076">
    <property type="entry name" value="RRM_1"/>
    <property type="match status" value="1"/>
</dbReference>
<evidence type="ECO:0000313" key="6">
    <source>
        <dbReference type="EMBL" id="KAJ7971630.1"/>
    </source>
</evidence>
<proteinExistence type="predicted"/>
<feature type="domain" description="RRM" evidence="4">
    <location>
        <begin position="18"/>
        <end position="88"/>
    </location>
</feature>
<dbReference type="PROSITE" id="PS50102">
    <property type="entry name" value="RRM"/>
    <property type="match status" value="1"/>
</dbReference>
<evidence type="ECO:0000259" key="5">
    <source>
        <dbReference type="PROSITE" id="PS50158"/>
    </source>
</evidence>
<dbReference type="KEGG" id="qsa:O6P43_009635"/>
<dbReference type="PROSITE" id="PS50158">
    <property type="entry name" value="ZF_CCHC"/>
    <property type="match status" value="1"/>
</dbReference>
<dbReference type="InterPro" id="IPR001878">
    <property type="entry name" value="Znf_CCHC"/>
</dbReference>
<feature type="region of interest" description="Disordered" evidence="3">
    <location>
        <begin position="249"/>
        <end position="456"/>
    </location>
</feature>
<keyword evidence="1" id="KW-0479">Metal-binding</keyword>
<evidence type="ECO:0000256" key="3">
    <source>
        <dbReference type="SAM" id="MobiDB-lite"/>
    </source>
</evidence>
<name>A0AAD7PYP3_QUISA</name>
<dbReference type="SMART" id="SM00360">
    <property type="entry name" value="RRM"/>
    <property type="match status" value="1"/>
</dbReference>
<feature type="compositionally biased region" description="Polar residues" evidence="3">
    <location>
        <begin position="296"/>
        <end position="328"/>
    </location>
</feature>
<feature type="compositionally biased region" description="Polar residues" evidence="3">
    <location>
        <begin position="380"/>
        <end position="397"/>
    </location>
</feature>
<dbReference type="GO" id="GO:0003723">
    <property type="term" value="F:RNA binding"/>
    <property type="evidence" value="ECO:0007669"/>
    <property type="project" value="UniProtKB-UniRule"/>
</dbReference>
<feature type="compositionally biased region" description="Basic and acidic residues" evidence="3">
    <location>
        <begin position="277"/>
        <end position="290"/>
    </location>
</feature>
<feature type="region of interest" description="Disordered" evidence="3">
    <location>
        <begin position="517"/>
        <end position="547"/>
    </location>
</feature>
<gene>
    <name evidence="6" type="ORF">O6P43_009635</name>
</gene>
<feature type="compositionally biased region" description="Basic and acidic residues" evidence="3">
    <location>
        <begin position="207"/>
        <end position="217"/>
    </location>
</feature>
<dbReference type="InterPro" id="IPR035979">
    <property type="entry name" value="RBD_domain_sf"/>
</dbReference>
<dbReference type="SUPFAM" id="SSF57756">
    <property type="entry name" value="Retrovirus zinc finger-like domains"/>
    <property type="match status" value="1"/>
</dbReference>
<dbReference type="Gene3D" id="4.10.60.10">
    <property type="entry name" value="Zinc finger, CCHC-type"/>
    <property type="match status" value="1"/>
</dbReference>
<keyword evidence="7" id="KW-1185">Reference proteome</keyword>
<feature type="domain" description="CCHC-type" evidence="5">
    <location>
        <begin position="249"/>
        <end position="264"/>
    </location>
</feature>
<protein>
    <submittedName>
        <fullName evidence="6">Serine/arginine-rich splicing factor like</fullName>
    </submittedName>
</protein>
<dbReference type="SMART" id="SM00343">
    <property type="entry name" value="ZnF_C2HC"/>
    <property type="match status" value="1"/>
</dbReference>
<organism evidence="6 7">
    <name type="scientific">Quillaja saponaria</name>
    <name type="common">Soap bark tree</name>
    <dbReference type="NCBI Taxonomy" id="32244"/>
    <lineage>
        <taxon>Eukaryota</taxon>
        <taxon>Viridiplantae</taxon>
        <taxon>Streptophyta</taxon>
        <taxon>Embryophyta</taxon>
        <taxon>Tracheophyta</taxon>
        <taxon>Spermatophyta</taxon>
        <taxon>Magnoliopsida</taxon>
        <taxon>eudicotyledons</taxon>
        <taxon>Gunneridae</taxon>
        <taxon>Pentapetalae</taxon>
        <taxon>rosids</taxon>
        <taxon>fabids</taxon>
        <taxon>Fabales</taxon>
        <taxon>Quillajaceae</taxon>
        <taxon>Quillaja</taxon>
    </lineage>
</organism>
<reference evidence="6" key="1">
    <citation type="journal article" date="2023" name="Science">
        <title>Elucidation of the pathway for biosynthesis of saponin adjuvants from the soapbark tree.</title>
        <authorList>
            <person name="Reed J."/>
            <person name="Orme A."/>
            <person name="El-Demerdash A."/>
            <person name="Owen C."/>
            <person name="Martin L.B.B."/>
            <person name="Misra R.C."/>
            <person name="Kikuchi S."/>
            <person name="Rejzek M."/>
            <person name="Martin A.C."/>
            <person name="Harkess A."/>
            <person name="Leebens-Mack J."/>
            <person name="Louveau T."/>
            <person name="Stephenson M.J."/>
            <person name="Osbourn A."/>
        </authorList>
    </citation>
    <scope>NUCLEOTIDE SEQUENCE</scope>
    <source>
        <strain evidence="6">S10</strain>
    </source>
</reference>
<feature type="compositionally biased region" description="Polar residues" evidence="3">
    <location>
        <begin position="264"/>
        <end position="274"/>
    </location>
</feature>
<sequence>MVPVEASLSRASQYRILMSLYIGNLSTRTRIDELEHAFLRFGRCNVHLKKDGYGFVVYDFPPNADKALRALQGRSVCGEPLTLTWSNKQPRRFQGLSRGRNSEIIGSARKKVNYNGWRNDRMGIRQRESGDRRGKSVVMQNDEIEYDQNDFKDHVGEERQDYREGLPDEGGRAAPNLVDTGRWGEQVCDPLVEHATELDSYKSYHGYVRKDGDENHHSAPQSSQNNLGRAHIGDAALNKHNDLKAQKSCYRCGDPGHKMRNCPKESTSQRMSNRLHSRLDNDIEKRHRDEEEQERYGSSSWEKLWSSRDNLSMSQQRNDRGVSSSRNHQIVDDADWPHRKDYGRNKQIRNKTGTPKEHNAKKARTFASSAHSDYSESRYRSITQSSKHMLRSISHSGPRSVTSRSRSLSSDLRSSSKSYNSRSISQKSRKSSFPTSLSVSPSRALPSSSKKVQLNMKGSLENTATLDYMEHQIEHGQQIEGNVALENDKPQDKNLSVNNGNVGLYTKVVDDIEKDQHLHEDNNEKPKLSKPSVEATNASKPVSDRSIITAESLSPEIVRETEDVLGSGAPTVEHMPTLNKAASETQVNLRSGHSTNISSEEMSKVLKLYGLELPEEDEQNLTVDTYFGSARLWPWEIIYYRRLKKGPISTENYARRVAQNQEFSIVDKYIRSSTGWGELGSENPC</sequence>
<dbReference type="AlphaFoldDB" id="A0AAD7PYP3"/>
<dbReference type="GO" id="GO:0008270">
    <property type="term" value="F:zinc ion binding"/>
    <property type="evidence" value="ECO:0007669"/>
    <property type="project" value="UniProtKB-KW"/>
</dbReference>
<feature type="compositionally biased region" description="Polar residues" evidence="3">
    <location>
        <begin position="218"/>
        <end position="227"/>
    </location>
</feature>
<dbReference type="InterPro" id="IPR036875">
    <property type="entry name" value="Znf_CCHC_sf"/>
</dbReference>
<dbReference type="InterPro" id="IPR012677">
    <property type="entry name" value="Nucleotide-bd_a/b_plait_sf"/>
</dbReference>
<dbReference type="Proteomes" id="UP001163823">
    <property type="component" value="Chromosome 4"/>
</dbReference>
<accession>A0AAD7PYP3</accession>
<keyword evidence="1" id="KW-0863">Zinc-finger</keyword>
<dbReference type="PANTHER" id="PTHR48038">
    <property type="entry name" value="RIBONUCLEOPROTEIN RB97D"/>
    <property type="match status" value="1"/>
</dbReference>
<dbReference type="EMBL" id="JARAOO010000004">
    <property type="protein sequence ID" value="KAJ7971630.1"/>
    <property type="molecule type" value="Genomic_DNA"/>
</dbReference>
<keyword evidence="2" id="KW-0694">RNA-binding</keyword>
<evidence type="ECO:0000256" key="2">
    <source>
        <dbReference type="PROSITE-ProRule" id="PRU00176"/>
    </source>
</evidence>
<feature type="compositionally biased region" description="Low complexity" evidence="3">
    <location>
        <begin position="399"/>
        <end position="449"/>
    </location>
</feature>
<comment type="caution">
    <text evidence="6">The sequence shown here is derived from an EMBL/GenBank/DDBJ whole genome shotgun (WGS) entry which is preliminary data.</text>
</comment>
<evidence type="ECO:0000256" key="1">
    <source>
        <dbReference type="PROSITE-ProRule" id="PRU00047"/>
    </source>
</evidence>
<evidence type="ECO:0000313" key="7">
    <source>
        <dbReference type="Proteomes" id="UP001163823"/>
    </source>
</evidence>
<keyword evidence="1" id="KW-0862">Zinc</keyword>
<dbReference type="Pfam" id="PF00098">
    <property type="entry name" value="zf-CCHC"/>
    <property type="match status" value="1"/>
</dbReference>
<dbReference type="SUPFAM" id="SSF54928">
    <property type="entry name" value="RNA-binding domain, RBD"/>
    <property type="match status" value="1"/>
</dbReference>
<feature type="compositionally biased region" description="Basic and acidic residues" evidence="3">
    <location>
        <begin position="517"/>
        <end position="527"/>
    </location>
</feature>
<dbReference type="Gene3D" id="3.30.70.330">
    <property type="match status" value="1"/>
</dbReference>
<feature type="compositionally biased region" description="Basic and acidic residues" evidence="3">
    <location>
        <begin position="329"/>
        <end position="344"/>
    </location>
</feature>
<dbReference type="PANTHER" id="PTHR48038:SF2">
    <property type="entry name" value="OS02G0536400 PROTEIN"/>
    <property type="match status" value="1"/>
</dbReference>
<evidence type="ECO:0000259" key="4">
    <source>
        <dbReference type="PROSITE" id="PS50102"/>
    </source>
</evidence>